<dbReference type="SUPFAM" id="SSF47323">
    <property type="entry name" value="Anticodon-binding domain of a subclass of class I aminoacyl-tRNA synthetases"/>
    <property type="match status" value="1"/>
</dbReference>
<dbReference type="STRING" id="471704.A0A151JA57"/>
<dbReference type="GO" id="GO:0005524">
    <property type="term" value="F:ATP binding"/>
    <property type="evidence" value="ECO:0007669"/>
    <property type="project" value="InterPro"/>
</dbReference>
<dbReference type="AlphaFoldDB" id="A0A151JA57"/>
<dbReference type="InterPro" id="IPR009080">
    <property type="entry name" value="tRNAsynth_Ia_anticodon-bd"/>
</dbReference>
<keyword evidence="2" id="KW-0436">Ligase</keyword>
<accession>A0A151JA57</accession>
<sequence>MVVNKYLAADINVHKKKWKLAKVLLKFLDVIFGITEDLYLNSLCEFCYEVSCAFTEFYDKCYYVEKNQYGEIVKINMGHIYIQGVNYVPGRSNISTTSNIKKKR</sequence>
<proteinExistence type="predicted"/>
<dbReference type="GO" id="GO:0006420">
    <property type="term" value="P:arginyl-tRNA aminoacylation"/>
    <property type="evidence" value="ECO:0007669"/>
    <property type="project" value="InterPro"/>
</dbReference>
<dbReference type="InterPro" id="IPR008909">
    <property type="entry name" value="DALR_anticod-bd"/>
</dbReference>
<evidence type="ECO:0000259" key="1">
    <source>
        <dbReference type="Pfam" id="PF05746"/>
    </source>
</evidence>
<keyword evidence="3" id="KW-1185">Reference proteome</keyword>
<evidence type="ECO:0000313" key="2">
    <source>
        <dbReference type="EMBL" id="KYN21852.1"/>
    </source>
</evidence>
<keyword evidence="2" id="KW-0030">Aminoacyl-tRNA synthetase</keyword>
<dbReference type="EMBL" id="KQ979348">
    <property type="protein sequence ID" value="KYN21852.1"/>
    <property type="molecule type" value="Genomic_DNA"/>
</dbReference>
<dbReference type="GO" id="GO:0004814">
    <property type="term" value="F:arginine-tRNA ligase activity"/>
    <property type="evidence" value="ECO:0007669"/>
    <property type="project" value="InterPro"/>
</dbReference>
<feature type="domain" description="DALR anticodon binding" evidence="1">
    <location>
        <begin position="10"/>
        <end position="67"/>
    </location>
</feature>
<dbReference type="Pfam" id="PF05746">
    <property type="entry name" value="DALR_1"/>
    <property type="match status" value="1"/>
</dbReference>
<organism evidence="2 3">
    <name type="scientific">Trachymyrmex cornetzi</name>
    <dbReference type="NCBI Taxonomy" id="471704"/>
    <lineage>
        <taxon>Eukaryota</taxon>
        <taxon>Metazoa</taxon>
        <taxon>Ecdysozoa</taxon>
        <taxon>Arthropoda</taxon>
        <taxon>Hexapoda</taxon>
        <taxon>Insecta</taxon>
        <taxon>Pterygota</taxon>
        <taxon>Neoptera</taxon>
        <taxon>Endopterygota</taxon>
        <taxon>Hymenoptera</taxon>
        <taxon>Apocrita</taxon>
        <taxon>Aculeata</taxon>
        <taxon>Formicoidea</taxon>
        <taxon>Formicidae</taxon>
        <taxon>Myrmicinae</taxon>
        <taxon>Trachymyrmex</taxon>
    </lineage>
</organism>
<evidence type="ECO:0000313" key="3">
    <source>
        <dbReference type="Proteomes" id="UP000078492"/>
    </source>
</evidence>
<dbReference type="Proteomes" id="UP000078492">
    <property type="component" value="Unassembled WGS sequence"/>
</dbReference>
<protein>
    <submittedName>
        <fullName evidence="2">Putative arginyl-tRNA synthetase, cytoplasmic</fullName>
    </submittedName>
</protein>
<dbReference type="Gene3D" id="1.10.730.10">
    <property type="entry name" value="Isoleucyl-tRNA Synthetase, Domain 1"/>
    <property type="match status" value="1"/>
</dbReference>
<name>A0A151JA57_9HYME</name>
<gene>
    <name evidence="2" type="ORF">ALC57_05746</name>
</gene>
<reference evidence="2 3" key="1">
    <citation type="submission" date="2015-09" db="EMBL/GenBank/DDBJ databases">
        <title>Trachymyrmex cornetzi WGS genome.</title>
        <authorList>
            <person name="Nygaard S."/>
            <person name="Hu H."/>
            <person name="Boomsma J."/>
            <person name="Zhang G."/>
        </authorList>
    </citation>
    <scope>NUCLEOTIDE SEQUENCE [LARGE SCALE GENOMIC DNA]</scope>
    <source>
        <strain evidence="2">Tcor2-1</strain>
        <tissue evidence="2">Whole body</tissue>
    </source>
</reference>